<dbReference type="GO" id="GO:0055085">
    <property type="term" value="P:transmembrane transport"/>
    <property type="evidence" value="ECO:0007669"/>
    <property type="project" value="TreeGrafter"/>
</dbReference>
<evidence type="ECO:0000313" key="12">
    <source>
        <dbReference type="Proteomes" id="UP000249789"/>
    </source>
</evidence>
<name>A0A8G1RTK7_9EURO</name>
<evidence type="ECO:0000256" key="4">
    <source>
        <dbReference type="ARBA" id="ARBA00022729"/>
    </source>
</evidence>
<evidence type="ECO:0000256" key="1">
    <source>
        <dbReference type="ARBA" id="ARBA00004141"/>
    </source>
</evidence>
<keyword evidence="12" id="KW-1185">Reference proteome</keyword>
<protein>
    <submittedName>
        <fullName evidence="11">DUF907 domain protein</fullName>
    </submittedName>
</protein>
<dbReference type="OrthoDB" id="5212126at2759"/>
<dbReference type="Proteomes" id="UP000249789">
    <property type="component" value="Unassembled WGS sequence"/>
</dbReference>
<evidence type="ECO:0000256" key="9">
    <source>
        <dbReference type="SAM" id="SignalP"/>
    </source>
</evidence>
<feature type="region of interest" description="Disordered" evidence="7">
    <location>
        <begin position="644"/>
        <end position="707"/>
    </location>
</feature>
<comment type="subcellular location">
    <subcellularLocation>
        <location evidence="1">Membrane</location>
        <topology evidence="1">Multi-pass membrane protein</topology>
    </subcellularLocation>
</comment>
<keyword evidence="4 9" id="KW-0732">Signal</keyword>
<feature type="transmembrane region" description="Helical" evidence="8">
    <location>
        <begin position="525"/>
        <end position="546"/>
    </location>
</feature>
<dbReference type="GO" id="GO:0009272">
    <property type="term" value="P:fungal-type cell wall biogenesis"/>
    <property type="evidence" value="ECO:0007669"/>
    <property type="project" value="TreeGrafter"/>
</dbReference>
<feature type="chain" id="PRO_5034536515" evidence="9">
    <location>
        <begin position="23"/>
        <end position="707"/>
    </location>
</feature>
<feature type="transmembrane region" description="Helical" evidence="8">
    <location>
        <begin position="493"/>
        <end position="513"/>
    </location>
</feature>
<evidence type="ECO:0000256" key="3">
    <source>
        <dbReference type="ARBA" id="ARBA00022692"/>
    </source>
</evidence>
<feature type="transmembrane region" description="Helical" evidence="8">
    <location>
        <begin position="378"/>
        <end position="398"/>
    </location>
</feature>
<dbReference type="Pfam" id="PF14558">
    <property type="entry name" value="TRP_N"/>
    <property type="match status" value="1"/>
</dbReference>
<evidence type="ECO:0000313" key="11">
    <source>
        <dbReference type="EMBL" id="RAK76521.1"/>
    </source>
</evidence>
<dbReference type="PANTHER" id="PTHR31145">
    <property type="entry name" value="INTEGRAL MEMBRANE PROTEIN (AFU_ORTHOLOGUE AFUA_7G01610)"/>
    <property type="match status" value="1"/>
</dbReference>
<dbReference type="Pfam" id="PF06011">
    <property type="entry name" value="TRP"/>
    <property type="match status" value="1"/>
</dbReference>
<reference evidence="11 12" key="1">
    <citation type="submission" date="2018-02" db="EMBL/GenBank/DDBJ databases">
        <title>The genomes of Aspergillus section Nigri reveals drivers in fungal speciation.</title>
        <authorList>
            <consortium name="DOE Joint Genome Institute"/>
            <person name="Vesth T.C."/>
            <person name="Nybo J."/>
            <person name="Theobald S."/>
            <person name="Brandl J."/>
            <person name="Frisvad J.C."/>
            <person name="Nielsen K.F."/>
            <person name="Lyhne E.K."/>
            <person name="Kogle M.E."/>
            <person name="Kuo A."/>
            <person name="Riley R."/>
            <person name="Clum A."/>
            <person name="Nolan M."/>
            <person name="Lipzen A."/>
            <person name="Salamov A."/>
            <person name="Henrissat B."/>
            <person name="Wiebenga A."/>
            <person name="De vries R.P."/>
            <person name="Grigoriev I.V."/>
            <person name="Mortensen U.H."/>
            <person name="Andersen M.R."/>
            <person name="Baker S.E."/>
        </authorList>
    </citation>
    <scope>NUCLEOTIDE SEQUENCE [LARGE SCALE GENOMIC DNA]</scope>
    <source>
        <strain evidence="11 12">CBS 313.89</strain>
    </source>
</reference>
<feature type="transmembrane region" description="Helical" evidence="8">
    <location>
        <begin position="558"/>
        <end position="584"/>
    </location>
</feature>
<accession>A0A8G1RTK7</accession>
<evidence type="ECO:0000256" key="2">
    <source>
        <dbReference type="ARBA" id="ARBA00010642"/>
    </source>
</evidence>
<dbReference type="VEuPathDB" id="FungiDB:BO72DRAFT_448782"/>
<dbReference type="GO" id="GO:0016020">
    <property type="term" value="C:membrane"/>
    <property type="evidence" value="ECO:0007669"/>
    <property type="project" value="UniProtKB-SubCell"/>
</dbReference>
<evidence type="ECO:0000256" key="6">
    <source>
        <dbReference type="ARBA" id="ARBA00023136"/>
    </source>
</evidence>
<feature type="transmembrane region" description="Helical" evidence="8">
    <location>
        <begin position="467"/>
        <end position="487"/>
    </location>
</feature>
<keyword evidence="6 8" id="KW-0472">Membrane</keyword>
<evidence type="ECO:0000256" key="8">
    <source>
        <dbReference type="SAM" id="Phobius"/>
    </source>
</evidence>
<proteinExistence type="inferred from homology"/>
<dbReference type="SMART" id="SM01320">
    <property type="entry name" value="TRP_N"/>
    <property type="match status" value="1"/>
</dbReference>
<evidence type="ECO:0000259" key="10">
    <source>
        <dbReference type="SMART" id="SM01320"/>
    </source>
</evidence>
<feature type="transmembrane region" description="Helical" evidence="8">
    <location>
        <begin position="329"/>
        <end position="351"/>
    </location>
</feature>
<dbReference type="GeneID" id="63862205"/>
<feature type="compositionally biased region" description="Polar residues" evidence="7">
    <location>
        <begin position="663"/>
        <end position="678"/>
    </location>
</feature>
<evidence type="ECO:0000256" key="5">
    <source>
        <dbReference type="ARBA" id="ARBA00022989"/>
    </source>
</evidence>
<gene>
    <name evidence="11" type="ORF">BO72DRAFT_448782</name>
</gene>
<dbReference type="EMBL" id="KZ824648">
    <property type="protein sequence ID" value="RAK76521.1"/>
    <property type="molecule type" value="Genomic_DNA"/>
</dbReference>
<feature type="transmembrane region" description="Helical" evidence="8">
    <location>
        <begin position="404"/>
        <end position="430"/>
    </location>
</feature>
<dbReference type="InterPro" id="IPR010308">
    <property type="entry name" value="TRP_C"/>
</dbReference>
<keyword evidence="5 8" id="KW-1133">Transmembrane helix</keyword>
<evidence type="ECO:0000256" key="7">
    <source>
        <dbReference type="SAM" id="MobiDB-lite"/>
    </source>
</evidence>
<sequence length="707" mass="75735">MWWSSRFLSGLIACTAASVVSATRLIESNALSLCQNSPNFTATYFSVRFTPNNRSLALSFDGVAAISGYVTADIVVNVYGYELTTESLNPCTMNLAGLCPMNAGNINVPNANIDIPENVVKRIPGIAYTVPDLDASVRIYINSTDAGGESIACIEASLSNGKTVYQKGVGWATAVISGVGLIASAVTASLGNSNTAAHVAANVLSFFGFMQAQAMFGMISVHMPPIVAAWTQNFQWSMGIIRVTFLEKICTWYQRATGGTPSTVLSELSTVSVEVMRRRKRSIEGAATAAAVRLFKRADGQSATAKTGTVVVRGIKRVGFTAHIEGTNIFLTGLIFFVFFVAVVMIIVGALKAASKLLARYGKIRHDQFADFHVSKGILYRMVQIGFPQMCVLCLWEFTQHDSAAEALLAAVMLLSVIGALGWAAVKVILIARNSVGMHRNPAYILYSDESCLNKLGFLYVQYRATAYYFLVPAMTYVILKAMFIGLSQEAPIVQTVALVIIETLMLIGISILRPWMDRKTNGYNIAIGAINFVNAIFLLFFSQVFDQPGIVTGVMGVIFFVYNAAFVLVLLVLVLVTSAFAIFSKNPDLRYQPMRDDRGSFIKSQSQLGMTELDALGSTARGESPLKRFYMAGEGNVSSSATGLGAAGAGIPGSRSRDSIPSHRTSASPTTRSSLVPSTARGPSPVGHVDSPATDGASGRAKHANA</sequence>
<feature type="domain" description="ML-like" evidence="10">
    <location>
        <begin position="24"/>
        <end position="165"/>
    </location>
</feature>
<comment type="similarity">
    <text evidence="2">Belongs to the transient receptor potential (TRP) ion channel family.</text>
</comment>
<dbReference type="AlphaFoldDB" id="A0A8G1RTK7"/>
<dbReference type="PANTHER" id="PTHR31145:SF2">
    <property type="entry name" value="FLAVIN CARRIER PROTEIN 2"/>
    <property type="match status" value="1"/>
</dbReference>
<organism evidence="11 12">
    <name type="scientific">Aspergillus fijiensis CBS 313.89</name>
    <dbReference type="NCBI Taxonomy" id="1448319"/>
    <lineage>
        <taxon>Eukaryota</taxon>
        <taxon>Fungi</taxon>
        <taxon>Dikarya</taxon>
        <taxon>Ascomycota</taxon>
        <taxon>Pezizomycotina</taxon>
        <taxon>Eurotiomycetes</taxon>
        <taxon>Eurotiomycetidae</taxon>
        <taxon>Eurotiales</taxon>
        <taxon>Aspergillaceae</taxon>
        <taxon>Aspergillus</taxon>
    </lineage>
</organism>
<dbReference type="InterPro" id="IPR040241">
    <property type="entry name" value="TRP_Flc/Pkd2-like"/>
</dbReference>
<keyword evidence="3 8" id="KW-0812">Transmembrane</keyword>
<dbReference type="InterPro" id="IPR032800">
    <property type="entry name" value="TRP_N"/>
</dbReference>
<dbReference type="RefSeq" id="XP_040800531.1">
    <property type="nucleotide sequence ID" value="XM_040944872.1"/>
</dbReference>
<feature type="signal peptide" evidence="9">
    <location>
        <begin position="1"/>
        <end position="22"/>
    </location>
</feature>